<name>A0A0D9NJS8_METAN</name>
<dbReference type="OrthoDB" id="5407799at2759"/>
<dbReference type="PANTHER" id="PTHR46603">
    <property type="entry name" value="ABSCISSION/NOCUT CHECKPOINT REGULATOR"/>
    <property type="match status" value="1"/>
</dbReference>
<dbReference type="InterPro" id="IPR044553">
    <property type="entry name" value="Bbox1_ANCHR"/>
</dbReference>
<dbReference type="AlphaFoldDB" id="A0A0D9NJS8"/>
<evidence type="ECO:0000313" key="3">
    <source>
        <dbReference type="Proteomes" id="UP000054544"/>
    </source>
</evidence>
<gene>
    <name evidence="2" type="ORF">H634G_10492</name>
</gene>
<dbReference type="Proteomes" id="UP000054544">
    <property type="component" value="Unassembled WGS sequence"/>
</dbReference>
<keyword evidence="3" id="KW-1185">Reference proteome</keyword>
<dbReference type="EMBL" id="KE384762">
    <property type="protein sequence ID" value="KJK74121.1"/>
    <property type="molecule type" value="Genomic_DNA"/>
</dbReference>
<accession>A0A0D9NJS8</accession>
<evidence type="ECO:0000313" key="2">
    <source>
        <dbReference type="EMBL" id="KJK74121.1"/>
    </source>
</evidence>
<organism evidence="2 3">
    <name type="scientific">Metarhizium anisopliae BRIP 53293</name>
    <dbReference type="NCBI Taxonomy" id="1291518"/>
    <lineage>
        <taxon>Eukaryota</taxon>
        <taxon>Fungi</taxon>
        <taxon>Dikarya</taxon>
        <taxon>Ascomycota</taxon>
        <taxon>Pezizomycotina</taxon>
        <taxon>Sordariomycetes</taxon>
        <taxon>Hypocreomycetidae</taxon>
        <taxon>Hypocreales</taxon>
        <taxon>Clavicipitaceae</taxon>
        <taxon>Metarhizium</taxon>
    </lineage>
</organism>
<dbReference type="Pfam" id="PF22586">
    <property type="entry name" value="ANCHR-like_BBOX"/>
    <property type="match status" value="1"/>
</dbReference>
<dbReference type="SUPFAM" id="SSF57845">
    <property type="entry name" value="B-box zinc-binding domain"/>
    <property type="match status" value="1"/>
</dbReference>
<protein>
    <submittedName>
        <fullName evidence="2">Uncharacterized protein</fullName>
    </submittedName>
</protein>
<proteinExistence type="predicted"/>
<feature type="region of interest" description="Disordered" evidence="1">
    <location>
        <begin position="257"/>
        <end position="280"/>
    </location>
</feature>
<feature type="region of interest" description="Disordered" evidence="1">
    <location>
        <begin position="205"/>
        <end position="243"/>
    </location>
</feature>
<evidence type="ECO:0000256" key="1">
    <source>
        <dbReference type="SAM" id="MobiDB-lite"/>
    </source>
</evidence>
<dbReference type="PANTHER" id="PTHR46603:SF1">
    <property type="entry name" value="ABSCISSION_NOCUT CHECKPOINT REGULATOR"/>
    <property type="match status" value="1"/>
</dbReference>
<feature type="region of interest" description="Disordered" evidence="1">
    <location>
        <begin position="160"/>
        <end position="186"/>
    </location>
</feature>
<dbReference type="CDD" id="cd19817">
    <property type="entry name" value="Bbox1_ANCHR-like"/>
    <property type="match status" value="1"/>
</dbReference>
<feature type="region of interest" description="Disordered" evidence="1">
    <location>
        <begin position="76"/>
        <end position="119"/>
    </location>
</feature>
<sequence length="351" mass="37991">MSDDVDTSLLSRLQALRGEGGSPKIPASNPYGTSPLAHFNSVEMRITNGHSIKFDVIERAKTPTKGDMLAARLKNLRSQADGPISPASAKTTERTTERTTTQTPDAPGSKKTPTSEDDVDALFETDDRALEEMLADLDSPDTPEPDSKDEHVQALLEQLSAQIPKDPDDNKTKQAADSDDSDGEQMAQEVDDVLARLKDEIQVEAQDGKQRQEPPQGETDIALPSVPANPDLPQDTSPKPRGLDDITARMAALLAPAAQDDLPSVPTSKPSKRANRLTSRTSYTDDDAESWCTVCLEDATLRCLGCDGDVYCARCWREMHVGPAAAWDERSHKAVQFTRDGGKEGKIALGA</sequence>
<feature type="compositionally biased region" description="Basic and acidic residues" evidence="1">
    <location>
        <begin position="165"/>
        <end position="176"/>
    </location>
</feature>
<dbReference type="STRING" id="1291518.A0A0D9NJS8"/>
<reference evidence="3" key="1">
    <citation type="journal article" date="2014" name="BMC Genomics">
        <title>The genome sequence of the biocontrol fungus Metarhizium anisopliae and comparative genomics of Metarhizium species.</title>
        <authorList>
            <person name="Pattemore J.A."/>
            <person name="Hane J.K."/>
            <person name="Williams A.H."/>
            <person name="Wilson B.A."/>
            <person name="Stodart B.J."/>
            <person name="Ash G.J."/>
        </authorList>
    </citation>
    <scope>NUCLEOTIDE SEQUENCE [LARGE SCALE GENOMIC DNA]</scope>
    <source>
        <strain evidence="3">BRIP 53293</strain>
    </source>
</reference>